<protein>
    <submittedName>
        <fullName evidence="1">Uncharacterized protein</fullName>
    </submittedName>
</protein>
<comment type="caution">
    <text evidence="1">The sequence shown here is derived from an EMBL/GenBank/DDBJ whole genome shotgun (WGS) entry which is preliminary data.</text>
</comment>
<keyword evidence="2" id="KW-1185">Reference proteome</keyword>
<evidence type="ECO:0000313" key="2">
    <source>
        <dbReference type="Proteomes" id="UP001595792"/>
    </source>
</evidence>
<dbReference type="RefSeq" id="WP_378962500.1">
    <property type="nucleotide sequence ID" value="NZ_JBHRXC010000016.1"/>
</dbReference>
<accession>A0ABV8NS91</accession>
<organism evidence="1 2">
    <name type="scientific">Pedobacter jamesrossensis</name>
    <dbReference type="NCBI Taxonomy" id="1908238"/>
    <lineage>
        <taxon>Bacteria</taxon>
        <taxon>Pseudomonadati</taxon>
        <taxon>Bacteroidota</taxon>
        <taxon>Sphingobacteriia</taxon>
        <taxon>Sphingobacteriales</taxon>
        <taxon>Sphingobacteriaceae</taxon>
        <taxon>Pedobacter</taxon>
    </lineage>
</organism>
<evidence type="ECO:0000313" key="1">
    <source>
        <dbReference type="EMBL" id="MFC4198502.1"/>
    </source>
</evidence>
<reference evidence="2" key="1">
    <citation type="journal article" date="2019" name="Int. J. Syst. Evol. Microbiol.">
        <title>The Global Catalogue of Microorganisms (GCM) 10K type strain sequencing project: providing services to taxonomists for standard genome sequencing and annotation.</title>
        <authorList>
            <consortium name="The Broad Institute Genomics Platform"/>
            <consortium name="The Broad Institute Genome Sequencing Center for Infectious Disease"/>
            <person name="Wu L."/>
            <person name="Ma J."/>
        </authorList>
    </citation>
    <scope>NUCLEOTIDE SEQUENCE [LARGE SCALE GENOMIC DNA]</scope>
    <source>
        <strain evidence="2">CCM 8689</strain>
    </source>
</reference>
<gene>
    <name evidence="1" type="ORF">ACFOUY_17480</name>
</gene>
<dbReference type="Proteomes" id="UP001595792">
    <property type="component" value="Unassembled WGS sequence"/>
</dbReference>
<sequence length="90" mass="10602">MKDKYSIHVQLQCATCGAEQFDFNEDKSFVKCMTCNREYQNGYDELVEFNQERIALEKEQITHEIATDLKKDITKSIKDAFRGNKFIKIK</sequence>
<name>A0ABV8NS91_9SPHI</name>
<dbReference type="EMBL" id="JBHSBY010000139">
    <property type="protein sequence ID" value="MFC4198502.1"/>
    <property type="molecule type" value="Genomic_DNA"/>
</dbReference>
<proteinExistence type="predicted"/>